<evidence type="ECO:0000256" key="3">
    <source>
        <dbReference type="ARBA" id="ARBA00022448"/>
    </source>
</evidence>
<dbReference type="SUPFAM" id="SSF49464">
    <property type="entry name" value="Carboxypeptidase regulatory domain-like"/>
    <property type="match status" value="1"/>
</dbReference>
<sequence length="793" mass="87812">MKKLVRTSCMMLLLLLVAFSLYAQDFQMEGHVYTLDSLPVTNIFVSLIGSSNKVLTNKDGAFKLSKLNAGNLMITFSIQDKIIAQEPLTISNDTQLTSKDFYIQINKTQLEEVRVTSLHNRYSSSNSDFVAKMPLKDLENPQVYTTITNAVLKDQLIVSYADALKNVPGVIMQLENNSGGGTVTSRGFSTQSFLRNGVVGVAGSGSIDPSNIENIEAIKGPSGALYGSSLISYGGLFNIVTKKPLDTTKGEISYTNGNYGLNRLTIDINTPLNKSKSLLFRLNGAIHKEGSWQDAGFNNYTFLAPSLLYKMDPATTLQIDGEFLNERANNFYRLFVDGSLATGVRSPEDLNINWKRRFIGDGIVDKSNQQKLFAVLNHQFSPNWTSRTNFSYISGQESGGSGWLSALAGNDSLYRTMMWYDYYNNYATDIQENINGDFHIGKMRNRILLGLEYYSLTTKASYGSSLFDKVSMSNPGVEYTALTNESLQKAMSGTSFIQTGAVLTNTYSAYVQDVLNITDRLIAMASVRWDYYDYKGQKSVITAQYSGGYHQGALSPKFGLVYQLVKDQLSLFGNYMNGFSNVAPVQQPDGSTSVFKPEHANQWETGIKANTLNGKLSGSVSYYDIQVNNVVRSDAPARPQYQVQNGTQFSKGIEAQLTANPIAGLNIILGYAYNDSKYKNIDSTLNGYRPSSAGPANMANAWISYRLQQGKLSGIGFGFGGNYASQNKVINDLYDNYALPSFVVLNAALSYDKPKYSLTFKLDNLTNKMYWVGWATTIPQMQRRFSANLSIRF</sequence>
<evidence type="ECO:0000256" key="2">
    <source>
        <dbReference type="ARBA" id="ARBA00009810"/>
    </source>
</evidence>
<evidence type="ECO:0000256" key="1">
    <source>
        <dbReference type="ARBA" id="ARBA00004571"/>
    </source>
</evidence>
<dbReference type="Gene3D" id="2.170.130.10">
    <property type="entry name" value="TonB-dependent receptor, plug domain"/>
    <property type="match status" value="1"/>
</dbReference>
<dbReference type="KEGG" id="arac:E0W69_012520"/>
<name>A0A5P2G8A5_9BACT</name>
<evidence type="ECO:0000313" key="20">
    <source>
        <dbReference type="Proteomes" id="UP000292424"/>
    </source>
</evidence>
<keyword evidence="4 14" id="KW-1134">Transmembrane beta strand</keyword>
<comment type="similarity">
    <text evidence="2 14 15">Belongs to the TonB-dependent receptor family.</text>
</comment>
<evidence type="ECO:0000259" key="18">
    <source>
        <dbReference type="Pfam" id="PF07715"/>
    </source>
</evidence>
<evidence type="ECO:0000259" key="17">
    <source>
        <dbReference type="Pfam" id="PF00593"/>
    </source>
</evidence>
<dbReference type="InterPro" id="IPR037066">
    <property type="entry name" value="Plug_dom_sf"/>
</dbReference>
<dbReference type="InterPro" id="IPR008969">
    <property type="entry name" value="CarboxyPept-like_regulatory"/>
</dbReference>
<evidence type="ECO:0000256" key="15">
    <source>
        <dbReference type="RuleBase" id="RU003357"/>
    </source>
</evidence>
<keyword evidence="11 14" id="KW-0472">Membrane</keyword>
<dbReference type="InterPro" id="IPR000531">
    <property type="entry name" value="Beta-barrel_TonB"/>
</dbReference>
<keyword evidence="13 14" id="KW-0998">Cell outer membrane</keyword>
<dbReference type="GO" id="GO:0038023">
    <property type="term" value="F:signaling receptor activity"/>
    <property type="evidence" value="ECO:0007669"/>
    <property type="project" value="InterPro"/>
</dbReference>
<feature type="domain" description="TonB-dependent receptor plug" evidence="18">
    <location>
        <begin position="139"/>
        <end position="229"/>
    </location>
</feature>
<keyword evidence="9" id="KW-0406">Ion transport</keyword>
<dbReference type="GO" id="GO:0015891">
    <property type="term" value="P:siderophore transport"/>
    <property type="evidence" value="ECO:0007669"/>
    <property type="project" value="InterPro"/>
</dbReference>
<dbReference type="Pfam" id="PF07715">
    <property type="entry name" value="Plug"/>
    <property type="match status" value="1"/>
</dbReference>
<feature type="chain" id="PRO_5024441915" evidence="16">
    <location>
        <begin position="24"/>
        <end position="793"/>
    </location>
</feature>
<evidence type="ECO:0000256" key="11">
    <source>
        <dbReference type="ARBA" id="ARBA00023136"/>
    </source>
</evidence>
<dbReference type="Proteomes" id="UP000292424">
    <property type="component" value="Chromosome"/>
</dbReference>
<keyword evidence="10 15" id="KW-0798">TonB box</keyword>
<dbReference type="InterPro" id="IPR012910">
    <property type="entry name" value="Plug_dom"/>
</dbReference>
<evidence type="ECO:0000256" key="16">
    <source>
        <dbReference type="SAM" id="SignalP"/>
    </source>
</evidence>
<comment type="subcellular location">
    <subcellularLocation>
        <location evidence="1 14">Cell outer membrane</location>
        <topology evidence="1 14">Multi-pass membrane protein</topology>
    </subcellularLocation>
</comment>
<evidence type="ECO:0000256" key="9">
    <source>
        <dbReference type="ARBA" id="ARBA00023065"/>
    </source>
</evidence>
<feature type="signal peptide" evidence="16">
    <location>
        <begin position="1"/>
        <end position="23"/>
    </location>
</feature>
<evidence type="ECO:0000256" key="10">
    <source>
        <dbReference type="ARBA" id="ARBA00023077"/>
    </source>
</evidence>
<keyword evidence="12 19" id="KW-0675">Receptor</keyword>
<dbReference type="NCBIfam" id="TIGR01783">
    <property type="entry name" value="TonB-siderophor"/>
    <property type="match status" value="1"/>
</dbReference>
<dbReference type="InterPro" id="IPR039426">
    <property type="entry name" value="TonB-dep_rcpt-like"/>
</dbReference>
<protein>
    <submittedName>
        <fullName evidence="19">TonB-dependent receptor</fullName>
    </submittedName>
</protein>
<dbReference type="OrthoDB" id="9758472at2"/>
<dbReference type="PANTHER" id="PTHR32552:SF68">
    <property type="entry name" value="FERRICHROME OUTER MEMBRANE TRANSPORTER_PHAGE RECEPTOR"/>
    <property type="match status" value="1"/>
</dbReference>
<dbReference type="GO" id="GO:0015344">
    <property type="term" value="F:siderophore uptake transmembrane transporter activity"/>
    <property type="evidence" value="ECO:0007669"/>
    <property type="project" value="TreeGrafter"/>
</dbReference>
<feature type="domain" description="TonB-dependent receptor-like beta-barrel" evidence="17">
    <location>
        <begin position="314"/>
        <end position="765"/>
    </location>
</feature>
<organism evidence="19 20">
    <name type="scientific">Rhizosphaericola mali</name>
    <dbReference type="NCBI Taxonomy" id="2545455"/>
    <lineage>
        <taxon>Bacteria</taxon>
        <taxon>Pseudomonadati</taxon>
        <taxon>Bacteroidota</taxon>
        <taxon>Chitinophagia</taxon>
        <taxon>Chitinophagales</taxon>
        <taxon>Chitinophagaceae</taxon>
        <taxon>Rhizosphaericola</taxon>
    </lineage>
</organism>
<dbReference type="PANTHER" id="PTHR32552">
    <property type="entry name" value="FERRICHROME IRON RECEPTOR-RELATED"/>
    <property type="match status" value="1"/>
</dbReference>
<evidence type="ECO:0000256" key="7">
    <source>
        <dbReference type="ARBA" id="ARBA00022729"/>
    </source>
</evidence>
<evidence type="ECO:0000256" key="5">
    <source>
        <dbReference type="ARBA" id="ARBA00022496"/>
    </source>
</evidence>
<keyword evidence="7 16" id="KW-0732">Signal</keyword>
<keyword evidence="3 14" id="KW-0813">Transport</keyword>
<keyword evidence="6 14" id="KW-0812">Transmembrane</keyword>
<keyword evidence="8" id="KW-0408">Iron</keyword>
<dbReference type="CDD" id="cd01347">
    <property type="entry name" value="ligand_gated_channel"/>
    <property type="match status" value="1"/>
</dbReference>
<dbReference type="PROSITE" id="PS52016">
    <property type="entry name" value="TONB_DEPENDENT_REC_3"/>
    <property type="match status" value="1"/>
</dbReference>
<dbReference type="RefSeq" id="WP_131330398.1">
    <property type="nucleotide sequence ID" value="NZ_CP044016.1"/>
</dbReference>
<evidence type="ECO:0000256" key="4">
    <source>
        <dbReference type="ARBA" id="ARBA00022452"/>
    </source>
</evidence>
<evidence type="ECO:0000313" key="19">
    <source>
        <dbReference type="EMBL" id="QES89453.1"/>
    </source>
</evidence>
<dbReference type="InterPro" id="IPR036942">
    <property type="entry name" value="Beta-barrel_TonB_sf"/>
</dbReference>
<dbReference type="InterPro" id="IPR010105">
    <property type="entry name" value="TonB_sidphr_rcpt"/>
</dbReference>
<accession>A0A5P2G8A5</accession>
<evidence type="ECO:0000256" key="14">
    <source>
        <dbReference type="PROSITE-ProRule" id="PRU01360"/>
    </source>
</evidence>
<keyword evidence="20" id="KW-1185">Reference proteome</keyword>
<proteinExistence type="inferred from homology"/>
<dbReference type="EMBL" id="CP044016">
    <property type="protein sequence ID" value="QES89453.1"/>
    <property type="molecule type" value="Genomic_DNA"/>
</dbReference>
<dbReference type="SUPFAM" id="SSF56935">
    <property type="entry name" value="Porins"/>
    <property type="match status" value="1"/>
</dbReference>
<dbReference type="AlphaFoldDB" id="A0A5P2G8A5"/>
<gene>
    <name evidence="19" type="ORF">E0W69_012520</name>
</gene>
<dbReference type="GO" id="GO:0009279">
    <property type="term" value="C:cell outer membrane"/>
    <property type="evidence" value="ECO:0007669"/>
    <property type="project" value="UniProtKB-SubCell"/>
</dbReference>
<reference evidence="19 20" key="1">
    <citation type="submission" date="2019-09" db="EMBL/GenBank/DDBJ databases">
        <title>Complete genome sequence of Arachidicoccus sp. B3-10 isolated from apple orchard soil.</title>
        <authorList>
            <person name="Kim H.S."/>
            <person name="Han K.-I."/>
            <person name="Suh M.K."/>
            <person name="Lee K.C."/>
            <person name="Eom M.K."/>
            <person name="Kim J.-S."/>
            <person name="Kang S.W."/>
            <person name="Sin Y."/>
            <person name="Lee J.-S."/>
        </authorList>
    </citation>
    <scope>NUCLEOTIDE SEQUENCE [LARGE SCALE GENOMIC DNA]</scope>
    <source>
        <strain evidence="19 20">B3-10</strain>
    </source>
</reference>
<keyword evidence="5" id="KW-0410">Iron transport</keyword>
<evidence type="ECO:0000256" key="8">
    <source>
        <dbReference type="ARBA" id="ARBA00023004"/>
    </source>
</evidence>
<dbReference type="Gene3D" id="2.40.170.20">
    <property type="entry name" value="TonB-dependent receptor, beta-barrel domain"/>
    <property type="match status" value="1"/>
</dbReference>
<evidence type="ECO:0000256" key="6">
    <source>
        <dbReference type="ARBA" id="ARBA00022692"/>
    </source>
</evidence>
<evidence type="ECO:0000256" key="12">
    <source>
        <dbReference type="ARBA" id="ARBA00023170"/>
    </source>
</evidence>
<evidence type="ECO:0000256" key="13">
    <source>
        <dbReference type="ARBA" id="ARBA00023237"/>
    </source>
</evidence>
<dbReference type="Pfam" id="PF00593">
    <property type="entry name" value="TonB_dep_Rec_b-barrel"/>
    <property type="match status" value="1"/>
</dbReference>